<dbReference type="FunFam" id="2.40.50.100:FF:000010">
    <property type="entry name" value="Acetyltransferase component of pyruvate dehydrogenase complex"/>
    <property type="match status" value="1"/>
</dbReference>
<dbReference type="Pfam" id="PF00364">
    <property type="entry name" value="Biotin_lipoyl"/>
    <property type="match status" value="1"/>
</dbReference>
<evidence type="ECO:0000259" key="6">
    <source>
        <dbReference type="PROSITE" id="PS51826"/>
    </source>
</evidence>
<dbReference type="Gene3D" id="2.40.50.100">
    <property type="match status" value="1"/>
</dbReference>
<dbReference type="InterPro" id="IPR011053">
    <property type="entry name" value="Single_hybrid_motif"/>
</dbReference>
<keyword evidence="3" id="KW-0809">Transit peptide</keyword>
<dbReference type="PROSITE" id="PS51826">
    <property type="entry name" value="PSBD"/>
    <property type="match status" value="1"/>
</dbReference>
<dbReference type="InterPro" id="IPR036625">
    <property type="entry name" value="E3-bd_dom_sf"/>
</dbReference>
<evidence type="ECO:0000259" key="5">
    <source>
        <dbReference type="PROSITE" id="PS50968"/>
    </source>
</evidence>
<feature type="region of interest" description="Disordered" evidence="4">
    <location>
        <begin position="257"/>
        <end position="277"/>
    </location>
</feature>
<comment type="similarity">
    <text evidence="1">Belongs to the 2-oxoacid dehydrogenase family.</text>
</comment>
<feature type="compositionally biased region" description="Polar residues" evidence="4">
    <location>
        <begin position="165"/>
        <end position="181"/>
    </location>
</feature>
<organism evidence="7 8">
    <name type="scientific">Glutinoglossum americanum</name>
    <dbReference type="NCBI Taxonomy" id="1670608"/>
    <lineage>
        <taxon>Eukaryota</taxon>
        <taxon>Fungi</taxon>
        <taxon>Dikarya</taxon>
        <taxon>Ascomycota</taxon>
        <taxon>Pezizomycotina</taxon>
        <taxon>Geoglossomycetes</taxon>
        <taxon>Geoglossales</taxon>
        <taxon>Geoglossaceae</taxon>
        <taxon>Glutinoglossum</taxon>
    </lineage>
</organism>
<dbReference type="SUPFAM" id="SSF47005">
    <property type="entry name" value="Peripheral subunit-binding domain of 2-oxo acid dehydrogenase complex"/>
    <property type="match status" value="1"/>
</dbReference>
<dbReference type="EMBL" id="JAGHQL010000051">
    <property type="protein sequence ID" value="KAH0542570.1"/>
    <property type="molecule type" value="Genomic_DNA"/>
</dbReference>
<dbReference type="PROSITE" id="PS50968">
    <property type="entry name" value="BIOTINYL_LIPOYL"/>
    <property type="match status" value="1"/>
</dbReference>
<dbReference type="InterPro" id="IPR003016">
    <property type="entry name" value="2-oxoA_DH_lipoyl-BS"/>
</dbReference>
<gene>
    <name evidence="7" type="ORF">FGG08_003075</name>
</gene>
<feature type="compositionally biased region" description="Low complexity" evidence="4">
    <location>
        <begin position="127"/>
        <end position="139"/>
    </location>
</feature>
<evidence type="ECO:0000256" key="4">
    <source>
        <dbReference type="SAM" id="MobiDB-lite"/>
    </source>
</evidence>
<dbReference type="InterPro" id="IPR045257">
    <property type="entry name" value="E2/Pdx1"/>
</dbReference>
<dbReference type="InterPro" id="IPR004167">
    <property type="entry name" value="PSBD"/>
</dbReference>
<dbReference type="Proteomes" id="UP000698800">
    <property type="component" value="Unassembled WGS sequence"/>
</dbReference>
<feature type="region of interest" description="Disordered" evidence="4">
    <location>
        <begin position="120"/>
        <end position="183"/>
    </location>
</feature>
<proteinExistence type="inferred from homology"/>
<feature type="domain" description="Lipoyl-binding" evidence="5">
    <location>
        <begin position="37"/>
        <end position="113"/>
    </location>
</feature>
<dbReference type="GO" id="GO:0045254">
    <property type="term" value="C:pyruvate dehydrogenase complex"/>
    <property type="evidence" value="ECO:0007669"/>
    <property type="project" value="InterPro"/>
</dbReference>
<evidence type="ECO:0000256" key="3">
    <source>
        <dbReference type="ARBA" id="ARBA00022946"/>
    </source>
</evidence>
<keyword evidence="2" id="KW-0450">Lipoyl</keyword>
<dbReference type="GO" id="GO:0004742">
    <property type="term" value="F:dihydrolipoyllysine-residue acetyltransferase activity"/>
    <property type="evidence" value="ECO:0007669"/>
    <property type="project" value="TreeGrafter"/>
</dbReference>
<dbReference type="CDD" id="cd06849">
    <property type="entry name" value="lipoyl_domain"/>
    <property type="match status" value="1"/>
</dbReference>
<feature type="domain" description="Peripheral subunit-binding (PSBD)" evidence="6">
    <location>
        <begin position="185"/>
        <end position="225"/>
    </location>
</feature>
<dbReference type="InterPro" id="IPR000089">
    <property type="entry name" value="Biotin_lipoyl"/>
</dbReference>
<reference evidence="7" key="1">
    <citation type="submission" date="2021-03" db="EMBL/GenBank/DDBJ databases">
        <title>Comparative genomics and phylogenomic investigation of the class Geoglossomycetes provide insights into ecological specialization and systematics.</title>
        <authorList>
            <person name="Melie T."/>
            <person name="Pirro S."/>
            <person name="Miller A.N."/>
            <person name="Quandt A."/>
        </authorList>
    </citation>
    <scope>NUCLEOTIDE SEQUENCE</scope>
    <source>
        <strain evidence="7">GBOQ0MN5Z8</strain>
    </source>
</reference>
<sequence length="447" mass="47067">MASFVAVYRLSARVAGGQLKNPIAARGLRTSASNLAAQNFMMPAMSPTMTEGNISTWKIKEGESFSAGDVLLEIETDKAQMDVEAQEDGKMAKITQGDGTKGVKVGSRIAVIADSNDDLSTLRIPSEEPTSIPSPQEESSTLDRARTSESQAGASPTSKPPFQKSAASEATSQGSIGTPSKQRLPLLPSVAHLLQSHSLPTSEADKIPATGPKGRLLKGDVLAYVGSVSSTYPKSLSDNITSRGHLDLSNIKLSPAPVQQKPTAQATSPPPPQESKVGVSVNFSEVMKVQQRIERKLGICMPLSTFIARATDIANDDLPLPCNAKPSQDDLFNQILGLDALMSKTARGSFTLQVTALPTLSTGLAPKPSKGTTTTGSGDIIDILTGSVSRKTTAARSMDHVIVPSSAHAATTNVISVMVPAGDERRGRLFLGRVKAYLESEPGRLVL</sequence>
<protein>
    <submittedName>
        <fullName evidence="7">Uncharacterized protein</fullName>
    </submittedName>
</protein>
<dbReference type="OrthoDB" id="202158at2759"/>
<feature type="compositionally biased region" description="Polar residues" evidence="4">
    <location>
        <begin position="148"/>
        <end position="157"/>
    </location>
</feature>
<dbReference type="PANTHER" id="PTHR23151">
    <property type="entry name" value="DIHYDROLIPOAMIDE ACETYL/SUCCINYL-TRANSFERASE-RELATED"/>
    <property type="match status" value="1"/>
</dbReference>
<dbReference type="SUPFAM" id="SSF51230">
    <property type="entry name" value="Single hybrid motif"/>
    <property type="match status" value="1"/>
</dbReference>
<comment type="caution">
    <text evidence="7">The sequence shown here is derived from an EMBL/GenBank/DDBJ whole genome shotgun (WGS) entry which is preliminary data.</text>
</comment>
<keyword evidence="8" id="KW-1185">Reference proteome</keyword>
<dbReference type="PROSITE" id="PS00189">
    <property type="entry name" value="LIPOYL"/>
    <property type="match status" value="1"/>
</dbReference>
<dbReference type="GO" id="GO:0006086">
    <property type="term" value="P:pyruvate decarboxylation to acetyl-CoA"/>
    <property type="evidence" value="ECO:0007669"/>
    <property type="project" value="InterPro"/>
</dbReference>
<evidence type="ECO:0000313" key="8">
    <source>
        <dbReference type="Proteomes" id="UP000698800"/>
    </source>
</evidence>
<dbReference type="Gene3D" id="4.10.320.10">
    <property type="entry name" value="E3-binding domain"/>
    <property type="match status" value="1"/>
</dbReference>
<name>A0A9P8L3Z3_9PEZI</name>
<dbReference type="PANTHER" id="PTHR23151:SF82">
    <property type="entry name" value="PYRUVATE DEHYDROGENASE COMPLEX PROTEIN X COMPONENT, MITOCHONDRIAL"/>
    <property type="match status" value="1"/>
</dbReference>
<dbReference type="AlphaFoldDB" id="A0A9P8L3Z3"/>
<evidence type="ECO:0000256" key="1">
    <source>
        <dbReference type="ARBA" id="ARBA00007317"/>
    </source>
</evidence>
<evidence type="ECO:0000313" key="7">
    <source>
        <dbReference type="EMBL" id="KAH0542570.1"/>
    </source>
</evidence>
<evidence type="ECO:0000256" key="2">
    <source>
        <dbReference type="ARBA" id="ARBA00022823"/>
    </source>
</evidence>
<accession>A0A9P8L3Z3</accession>